<accession>A0AAD7DW01</accession>
<evidence type="ECO:0000313" key="3">
    <source>
        <dbReference type="Proteomes" id="UP001215598"/>
    </source>
</evidence>
<feature type="compositionally biased region" description="Polar residues" evidence="1">
    <location>
        <begin position="85"/>
        <end position="128"/>
    </location>
</feature>
<evidence type="ECO:0000256" key="1">
    <source>
        <dbReference type="SAM" id="MobiDB-lite"/>
    </source>
</evidence>
<protein>
    <submittedName>
        <fullName evidence="2">Uncharacterized protein</fullName>
    </submittedName>
</protein>
<feature type="compositionally biased region" description="Basic residues" evidence="1">
    <location>
        <begin position="131"/>
        <end position="145"/>
    </location>
</feature>
<comment type="caution">
    <text evidence="2">The sequence shown here is derived from an EMBL/GenBank/DDBJ whole genome shotgun (WGS) entry which is preliminary data.</text>
</comment>
<dbReference type="Proteomes" id="UP001215598">
    <property type="component" value="Unassembled WGS sequence"/>
</dbReference>
<reference evidence="2" key="1">
    <citation type="submission" date="2023-03" db="EMBL/GenBank/DDBJ databases">
        <title>Massive genome expansion in bonnet fungi (Mycena s.s.) driven by repeated elements and novel gene families across ecological guilds.</title>
        <authorList>
            <consortium name="Lawrence Berkeley National Laboratory"/>
            <person name="Harder C.B."/>
            <person name="Miyauchi S."/>
            <person name="Viragh M."/>
            <person name="Kuo A."/>
            <person name="Thoen E."/>
            <person name="Andreopoulos B."/>
            <person name="Lu D."/>
            <person name="Skrede I."/>
            <person name="Drula E."/>
            <person name="Henrissat B."/>
            <person name="Morin E."/>
            <person name="Kohler A."/>
            <person name="Barry K."/>
            <person name="LaButti K."/>
            <person name="Morin E."/>
            <person name="Salamov A."/>
            <person name="Lipzen A."/>
            <person name="Mereny Z."/>
            <person name="Hegedus B."/>
            <person name="Baldrian P."/>
            <person name="Stursova M."/>
            <person name="Weitz H."/>
            <person name="Taylor A."/>
            <person name="Grigoriev I.V."/>
            <person name="Nagy L.G."/>
            <person name="Martin F."/>
            <person name="Kauserud H."/>
        </authorList>
    </citation>
    <scope>NUCLEOTIDE SEQUENCE</scope>
    <source>
        <strain evidence="2">CBHHK182m</strain>
    </source>
</reference>
<evidence type="ECO:0000313" key="2">
    <source>
        <dbReference type="EMBL" id="KAJ7701064.1"/>
    </source>
</evidence>
<gene>
    <name evidence="2" type="ORF">B0H16DRAFT_1834246</name>
</gene>
<proteinExistence type="predicted"/>
<feature type="region of interest" description="Disordered" evidence="1">
    <location>
        <begin position="1"/>
        <end position="180"/>
    </location>
</feature>
<feature type="compositionally biased region" description="Basic residues" evidence="1">
    <location>
        <begin position="162"/>
        <end position="177"/>
    </location>
</feature>
<sequence length="397" mass="44148">MPFGKKRQLDSDSEYQPTPAKRSRREELEDIFLQGSSALGETSSLPTSPGPGSPNDAAPVHNDDSDEEDILRPLPDLLTRMLGSLPTQEPSTSAAHTPPRQNRQRAASESPAQIPSPATSTIFETTPVQLRRGRRRAANPQRHSRTFYTAMTSEVRAERKSSIRAHAVKNSNKNKKKRNEELAAQRLEEEEARVAAETARKRAKAEEFLAQMTAAEEEGGVGFSSLMELFTTITAPGGDTQASANVTRFFKSHGRQIVDTIFERVPAIGQEFLDEKFDEQLERVLQKEGKAIQELLTREQGTSILELLEEFSMEQLGDQLQEVAPTLWRILETTAVPDKTTRREEKGEARRQKRLVFTTACAMLSLSRSQAANNYQVVIGLFLLASISKTTQLSLAS</sequence>
<dbReference type="AlphaFoldDB" id="A0AAD7DW01"/>
<organism evidence="2 3">
    <name type="scientific">Mycena metata</name>
    <dbReference type="NCBI Taxonomy" id="1033252"/>
    <lineage>
        <taxon>Eukaryota</taxon>
        <taxon>Fungi</taxon>
        <taxon>Dikarya</taxon>
        <taxon>Basidiomycota</taxon>
        <taxon>Agaricomycotina</taxon>
        <taxon>Agaricomycetes</taxon>
        <taxon>Agaricomycetidae</taxon>
        <taxon>Agaricales</taxon>
        <taxon>Marasmiineae</taxon>
        <taxon>Mycenaceae</taxon>
        <taxon>Mycena</taxon>
    </lineage>
</organism>
<keyword evidence="3" id="KW-1185">Reference proteome</keyword>
<name>A0AAD7DW01_9AGAR</name>
<dbReference type="EMBL" id="JARKIB010000541">
    <property type="protein sequence ID" value="KAJ7701064.1"/>
    <property type="molecule type" value="Genomic_DNA"/>
</dbReference>